<dbReference type="GO" id="GO:0005886">
    <property type="term" value="C:plasma membrane"/>
    <property type="evidence" value="ECO:0007669"/>
    <property type="project" value="UniProtKB-SubCell"/>
</dbReference>
<feature type="transmembrane region" description="Helical" evidence="7">
    <location>
        <begin position="41"/>
        <end position="60"/>
    </location>
</feature>
<keyword evidence="7" id="KW-0997">Cell inner membrane</keyword>
<organism evidence="9 10">
    <name type="scientific">Kangiella spongicola</name>
    <dbReference type="NCBI Taxonomy" id="796379"/>
    <lineage>
        <taxon>Bacteria</taxon>
        <taxon>Pseudomonadati</taxon>
        <taxon>Pseudomonadota</taxon>
        <taxon>Gammaproteobacteria</taxon>
        <taxon>Kangiellales</taxon>
        <taxon>Kangiellaceae</taxon>
        <taxon>Kangiella</taxon>
    </lineage>
</organism>
<dbReference type="Pfam" id="PF02308">
    <property type="entry name" value="MgtC"/>
    <property type="match status" value="1"/>
</dbReference>
<dbReference type="InterPro" id="IPR049177">
    <property type="entry name" value="MgtC_SapB_SrpB_YhiD_N"/>
</dbReference>
<keyword evidence="6 7" id="KW-0472">Membrane</keyword>
<comment type="similarity">
    <text evidence="2 7">Belongs to the MgtC/SapB family.</text>
</comment>
<protein>
    <recommendedName>
        <fullName evidence="7">Protein MgtC</fullName>
    </recommendedName>
</protein>
<sequence length="152" mass="16033">MLEIDWNVVLNHLVTMVVAYILAFPIAWNRESETKSAGIRTFPLVSIASCGFVLIAMDIFSGDAGAQARILEGVVTGIGFIGGGAILKNGSSVTGLATAASLWGTAAIGIAVATHRLEIAILLCIVTFTTLQVMAKVKKKVPENEERCENDG</sequence>
<keyword evidence="10" id="KW-1185">Reference proteome</keyword>
<gene>
    <name evidence="9" type="ORF">DL796_01550</name>
</gene>
<comment type="subcellular location">
    <subcellularLocation>
        <location evidence="7">Cell inner membrane</location>
        <topology evidence="7">Multi-pass membrane protein</topology>
    </subcellularLocation>
    <subcellularLocation>
        <location evidence="1">Cell membrane</location>
        <topology evidence="1">Multi-pass membrane protein</topology>
    </subcellularLocation>
</comment>
<evidence type="ECO:0000256" key="1">
    <source>
        <dbReference type="ARBA" id="ARBA00004651"/>
    </source>
</evidence>
<keyword evidence="4 7" id="KW-0812">Transmembrane</keyword>
<feature type="domain" description="MgtC/SapB/SrpB/YhiD N-terminal" evidence="8">
    <location>
        <begin position="16"/>
        <end position="139"/>
    </location>
</feature>
<dbReference type="AlphaFoldDB" id="A0A318D3H5"/>
<evidence type="ECO:0000313" key="9">
    <source>
        <dbReference type="EMBL" id="PXF63856.1"/>
    </source>
</evidence>
<dbReference type="PANTHER" id="PTHR33778">
    <property type="entry name" value="PROTEIN MGTC"/>
    <property type="match status" value="1"/>
</dbReference>
<evidence type="ECO:0000256" key="7">
    <source>
        <dbReference type="RuleBase" id="RU365041"/>
    </source>
</evidence>
<evidence type="ECO:0000256" key="6">
    <source>
        <dbReference type="ARBA" id="ARBA00023136"/>
    </source>
</evidence>
<keyword evidence="3" id="KW-1003">Cell membrane</keyword>
<feature type="transmembrane region" description="Helical" evidence="7">
    <location>
        <begin position="66"/>
        <end position="87"/>
    </location>
</feature>
<accession>A0A318D3H5</accession>
<dbReference type="PANTHER" id="PTHR33778:SF1">
    <property type="entry name" value="MAGNESIUM TRANSPORTER YHID-RELATED"/>
    <property type="match status" value="1"/>
</dbReference>
<proteinExistence type="inferred from homology"/>
<evidence type="ECO:0000256" key="5">
    <source>
        <dbReference type="ARBA" id="ARBA00022989"/>
    </source>
</evidence>
<dbReference type="RefSeq" id="WP_110199307.1">
    <property type="nucleotide sequence ID" value="NZ_QICH01000001.1"/>
</dbReference>
<evidence type="ECO:0000256" key="2">
    <source>
        <dbReference type="ARBA" id="ARBA00009298"/>
    </source>
</evidence>
<feature type="transmembrane region" description="Helical" evidence="7">
    <location>
        <begin position="6"/>
        <end position="29"/>
    </location>
</feature>
<keyword evidence="5 7" id="KW-1133">Transmembrane helix</keyword>
<dbReference type="EMBL" id="QICH01000001">
    <property type="protein sequence ID" value="PXF63856.1"/>
    <property type="molecule type" value="Genomic_DNA"/>
</dbReference>
<dbReference type="InterPro" id="IPR003416">
    <property type="entry name" value="MgtC/SapB/SrpB/YhiD_fam"/>
</dbReference>
<evidence type="ECO:0000256" key="3">
    <source>
        <dbReference type="ARBA" id="ARBA00022475"/>
    </source>
</evidence>
<evidence type="ECO:0000313" key="10">
    <source>
        <dbReference type="Proteomes" id="UP000247689"/>
    </source>
</evidence>
<dbReference type="OrthoDB" id="9811198at2"/>
<comment type="caution">
    <text evidence="9">The sequence shown here is derived from an EMBL/GenBank/DDBJ whole genome shotgun (WGS) entry which is preliminary data.</text>
</comment>
<reference evidence="9 10" key="1">
    <citation type="submission" date="2018-05" db="EMBL/GenBank/DDBJ databases">
        <title>Kangiella spongicola genome sequence.</title>
        <authorList>
            <person name="Maclea K.S."/>
            <person name="Goen A.E."/>
            <person name="Kelley C."/>
            <person name="Underriner A."/>
            <person name="Silverwood T."/>
            <person name="Trachtenberg A.M."/>
        </authorList>
    </citation>
    <scope>NUCLEOTIDE SEQUENCE [LARGE SCALE GENOMIC DNA]</scope>
    <source>
        <strain evidence="9 10">ATCC BAA-2076</strain>
    </source>
</reference>
<evidence type="ECO:0000259" key="8">
    <source>
        <dbReference type="Pfam" id="PF02308"/>
    </source>
</evidence>
<evidence type="ECO:0000256" key="4">
    <source>
        <dbReference type="ARBA" id="ARBA00022692"/>
    </source>
</evidence>
<dbReference type="Proteomes" id="UP000247689">
    <property type="component" value="Unassembled WGS sequence"/>
</dbReference>
<name>A0A318D3H5_9GAMM</name>
<dbReference type="PRINTS" id="PR01837">
    <property type="entry name" value="MGTCSAPBPROT"/>
</dbReference>